<gene>
    <name evidence="2" type="ORF">G6011_11539</name>
</gene>
<dbReference type="AlphaFoldDB" id="A0AAD4NTF2"/>
<feature type="compositionally biased region" description="Low complexity" evidence="1">
    <location>
        <begin position="211"/>
        <end position="223"/>
    </location>
</feature>
<feature type="compositionally biased region" description="Polar residues" evidence="1">
    <location>
        <begin position="135"/>
        <end position="155"/>
    </location>
</feature>
<comment type="caution">
    <text evidence="2">The sequence shown here is derived from an EMBL/GenBank/DDBJ whole genome shotgun (WGS) entry which is preliminary data.</text>
</comment>
<dbReference type="EMBL" id="JAANER010000003">
    <property type="protein sequence ID" value="KAG9192805.1"/>
    <property type="molecule type" value="Genomic_DNA"/>
</dbReference>
<dbReference type="Proteomes" id="UP001199106">
    <property type="component" value="Unassembled WGS sequence"/>
</dbReference>
<accession>A0AAD4NTF2</accession>
<name>A0AAD4NTF2_9PLEO</name>
<feature type="region of interest" description="Disordered" evidence="1">
    <location>
        <begin position="313"/>
        <end position="335"/>
    </location>
</feature>
<feature type="region of interest" description="Disordered" evidence="1">
    <location>
        <begin position="266"/>
        <end position="285"/>
    </location>
</feature>
<protein>
    <submittedName>
        <fullName evidence="2">Uncharacterized protein</fullName>
    </submittedName>
</protein>
<feature type="region of interest" description="Disordered" evidence="1">
    <location>
        <begin position="211"/>
        <end position="238"/>
    </location>
</feature>
<reference evidence="2" key="1">
    <citation type="submission" date="2021-07" db="EMBL/GenBank/DDBJ databases">
        <title>Genome Resource of American Ginseng Black Spot Pathogen Alternaria panax.</title>
        <authorList>
            <person name="Qiu C."/>
            <person name="Wang W."/>
            <person name="Liu Z."/>
        </authorList>
    </citation>
    <scope>NUCLEOTIDE SEQUENCE</scope>
    <source>
        <strain evidence="2">BNCC115425</strain>
    </source>
</reference>
<evidence type="ECO:0000256" key="1">
    <source>
        <dbReference type="SAM" id="MobiDB-lite"/>
    </source>
</evidence>
<evidence type="ECO:0000313" key="2">
    <source>
        <dbReference type="EMBL" id="KAG9192805.1"/>
    </source>
</evidence>
<organism evidence="2 3">
    <name type="scientific">Alternaria panax</name>
    <dbReference type="NCBI Taxonomy" id="48097"/>
    <lineage>
        <taxon>Eukaryota</taxon>
        <taxon>Fungi</taxon>
        <taxon>Dikarya</taxon>
        <taxon>Ascomycota</taxon>
        <taxon>Pezizomycotina</taxon>
        <taxon>Dothideomycetes</taxon>
        <taxon>Pleosporomycetidae</taxon>
        <taxon>Pleosporales</taxon>
        <taxon>Pleosporineae</taxon>
        <taxon>Pleosporaceae</taxon>
        <taxon>Alternaria</taxon>
        <taxon>Alternaria sect. Panax</taxon>
    </lineage>
</organism>
<feature type="region of interest" description="Disordered" evidence="1">
    <location>
        <begin position="135"/>
        <end position="165"/>
    </location>
</feature>
<keyword evidence="3" id="KW-1185">Reference proteome</keyword>
<evidence type="ECO:0000313" key="3">
    <source>
        <dbReference type="Proteomes" id="UP001199106"/>
    </source>
</evidence>
<proteinExistence type="predicted"/>
<sequence length="335" mass="38185">MEWIRKRRDERKRERLAARQTSLNNAHLEHDAQQAHFESAVASGPTRFFSIRRHRGANTRLSIYDLLERTGEEPRYTFPSRGTENGERLEESLQSMEIEDGEEILRNPFATPSPSLQLQLTDSVPIFDRQNLFTTPRSSEQLRPIDSISNVGQRPTPSPEADDAASQTWLERVSSTIHRKPTIKALEAYKTGGIRSAWAYTLPRNWKSRNAAASKAQADNAAAVEEPQSTRSMDDMDIDDERRSPLPTHWRDGVEAQQAFTRRTSGIAGGDSEVGDWNSPRASGDMDEIDQEFRDWANQYKMLVEQYDSFTDASKRASVLSQNPKNRYSDYFRGS</sequence>